<dbReference type="OrthoDB" id="1778949at2"/>
<dbReference type="EMBL" id="QYUN01000002">
    <property type="protein sequence ID" value="RJG05990.1"/>
    <property type="molecule type" value="Genomic_DNA"/>
</dbReference>
<keyword evidence="1" id="KW-0732">Signal</keyword>
<name>A0A418X0H9_9BURK</name>
<protein>
    <submittedName>
        <fullName evidence="3">SHOCT domain-containing protein</fullName>
    </submittedName>
</protein>
<keyword evidence="4" id="KW-1185">Reference proteome</keyword>
<proteinExistence type="predicted"/>
<evidence type="ECO:0000259" key="2">
    <source>
        <dbReference type="Pfam" id="PF09851"/>
    </source>
</evidence>
<organism evidence="3 4">
    <name type="scientific">Noviherbaspirillum cavernae</name>
    <dbReference type="NCBI Taxonomy" id="2320862"/>
    <lineage>
        <taxon>Bacteria</taxon>
        <taxon>Pseudomonadati</taxon>
        <taxon>Pseudomonadota</taxon>
        <taxon>Betaproteobacteria</taxon>
        <taxon>Burkholderiales</taxon>
        <taxon>Oxalobacteraceae</taxon>
        <taxon>Noviherbaspirillum</taxon>
    </lineage>
</organism>
<feature type="signal peptide" evidence="1">
    <location>
        <begin position="1"/>
        <end position="20"/>
    </location>
</feature>
<dbReference type="Pfam" id="PF09851">
    <property type="entry name" value="SHOCT"/>
    <property type="match status" value="1"/>
</dbReference>
<feature type="chain" id="PRO_5019315875" evidence="1">
    <location>
        <begin position="21"/>
        <end position="209"/>
    </location>
</feature>
<dbReference type="AlphaFoldDB" id="A0A418X0H9"/>
<sequence>MLIRRLFFTAILAAVLPACGSHYSTLKTEGSTGQMIYAIPEEQAFQIAFSSLANTLPGYEITDIDGPVKGYSALFRFLLDTYTQQVMVIPAAGKDANGRPVNGYYFDVSGRGSSIVQGAAKNAELFDRVATAAKATGKGIAVFEVATVAYSGIAWKQGQIGASNSYPASTTAAKEDAFGKIERLKVMRDRGVITDDEFERKKKDLLDRL</sequence>
<evidence type="ECO:0000256" key="1">
    <source>
        <dbReference type="SAM" id="SignalP"/>
    </source>
</evidence>
<dbReference type="RefSeq" id="WP_119738158.1">
    <property type="nucleotide sequence ID" value="NZ_QYUN01000002.1"/>
</dbReference>
<evidence type="ECO:0000313" key="4">
    <source>
        <dbReference type="Proteomes" id="UP000285190"/>
    </source>
</evidence>
<dbReference type="InterPro" id="IPR018649">
    <property type="entry name" value="SHOCT"/>
</dbReference>
<comment type="caution">
    <text evidence="3">The sequence shown here is derived from an EMBL/GenBank/DDBJ whole genome shotgun (WGS) entry which is preliminary data.</text>
</comment>
<dbReference type="Proteomes" id="UP000285190">
    <property type="component" value="Unassembled WGS sequence"/>
</dbReference>
<feature type="domain" description="SHOCT" evidence="2">
    <location>
        <begin position="180"/>
        <end position="206"/>
    </location>
</feature>
<accession>A0A418X0H9</accession>
<gene>
    <name evidence="3" type="ORF">D3870_08145</name>
</gene>
<evidence type="ECO:0000313" key="3">
    <source>
        <dbReference type="EMBL" id="RJG05990.1"/>
    </source>
</evidence>
<reference evidence="3 4" key="1">
    <citation type="submission" date="2018-09" db="EMBL/GenBank/DDBJ databases">
        <authorList>
            <person name="Zhu H."/>
        </authorList>
    </citation>
    <scope>NUCLEOTIDE SEQUENCE [LARGE SCALE GENOMIC DNA]</scope>
    <source>
        <strain evidence="3 4">K2R10-39</strain>
    </source>
</reference>